<dbReference type="HOGENOM" id="CLU_1979763_0_0_5"/>
<dbReference type="EMBL" id="AEYE02000036">
    <property type="protein sequence ID" value="EPE94301.1"/>
    <property type="molecule type" value="Genomic_DNA"/>
</dbReference>
<protein>
    <recommendedName>
        <fullName evidence="1">Thiamine pyrophosphate enzyme TPP-binding domain-containing protein</fullName>
    </recommendedName>
</protein>
<organism evidence="2 3">
    <name type="scientific">Rhizobium grahamii CCGE 502</name>
    <dbReference type="NCBI Taxonomy" id="990285"/>
    <lineage>
        <taxon>Bacteria</taxon>
        <taxon>Pseudomonadati</taxon>
        <taxon>Pseudomonadota</taxon>
        <taxon>Alphaproteobacteria</taxon>
        <taxon>Hyphomicrobiales</taxon>
        <taxon>Rhizobiaceae</taxon>
        <taxon>Rhizobium/Agrobacterium group</taxon>
        <taxon>Rhizobium</taxon>
    </lineage>
</organism>
<accession>S3HLN3</accession>
<feature type="domain" description="Thiamine pyrophosphate enzyme TPP-binding" evidence="1">
    <location>
        <begin position="1"/>
        <end position="76"/>
    </location>
</feature>
<dbReference type="GO" id="GO:0030976">
    <property type="term" value="F:thiamine pyrophosphate binding"/>
    <property type="evidence" value="ECO:0007669"/>
    <property type="project" value="InterPro"/>
</dbReference>
<dbReference type="SUPFAM" id="SSF52518">
    <property type="entry name" value="Thiamin diphosphate-binding fold (THDP-binding)"/>
    <property type="match status" value="1"/>
</dbReference>
<evidence type="ECO:0000313" key="3">
    <source>
        <dbReference type="Proteomes" id="UP000014411"/>
    </source>
</evidence>
<geneLocation type="plasmid" evidence="2">
    <name>pRg502b</name>
</geneLocation>
<evidence type="ECO:0000313" key="2">
    <source>
        <dbReference type="EMBL" id="EPE94301.1"/>
    </source>
</evidence>
<dbReference type="AlphaFoldDB" id="S3HLN3"/>
<evidence type="ECO:0000259" key="1">
    <source>
        <dbReference type="Pfam" id="PF02775"/>
    </source>
</evidence>
<sequence length="126" mass="13984">MYTIQGLWTQARENLDVVTIIFANRAYAILNAEMRNVGVGPIGTNARRMLNLDNPAWNWVAVARGMGVEAARAHPSRSSAISSTTRCCAAVRFLLRQKRQKNDAADAEVVVIAARQPEMRFVEPKT</sequence>
<dbReference type="Gene3D" id="3.40.50.970">
    <property type="match status" value="1"/>
</dbReference>
<proteinExistence type="predicted"/>
<dbReference type="Pfam" id="PF02775">
    <property type="entry name" value="TPP_enzyme_C"/>
    <property type="match status" value="1"/>
</dbReference>
<dbReference type="GO" id="GO:0003824">
    <property type="term" value="F:catalytic activity"/>
    <property type="evidence" value="ECO:0007669"/>
    <property type="project" value="InterPro"/>
</dbReference>
<comment type="caution">
    <text evidence="2">The sequence shown here is derived from an EMBL/GenBank/DDBJ whole genome shotgun (WGS) entry which is preliminary data.</text>
</comment>
<dbReference type="Proteomes" id="UP000014411">
    <property type="component" value="Unassembled WGS sequence"/>
</dbReference>
<gene>
    <name evidence="2" type="ORF">RGCCGE502_31457</name>
</gene>
<name>S3HLN3_9HYPH</name>
<reference evidence="2 3" key="1">
    <citation type="journal article" date="2012" name="J. Bacteriol.">
        <title>Genome sequence of Rhizobium grahamii CCGE502, a broad-host-range symbiont with low nodulation competitiveness in Phaseolus vulgaris.</title>
        <authorList>
            <person name="Althabegoiti M.J."/>
            <person name="Lozano L."/>
            <person name="Torres-Tejerizo G."/>
            <person name="Ormeno-Orrillo E."/>
            <person name="Rogel M.A."/>
            <person name="Gonzalez V."/>
            <person name="Martinez-Romero E."/>
        </authorList>
    </citation>
    <scope>NUCLEOTIDE SEQUENCE [LARGE SCALE GENOMIC DNA]</scope>
    <source>
        <strain evidence="2 3">CCGE 502</strain>
        <plasmid evidence="2">pRg502b</plasmid>
    </source>
</reference>
<keyword evidence="2" id="KW-0614">Plasmid</keyword>
<dbReference type="InterPro" id="IPR011766">
    <property type="entry name" value="TPP_enzyme_TPP-bd"/>
</dbReference>
<keyword evidence="3" id="KW-1185">Reference proteome</keyword>
<dbReference type="InterPro" id="IPR029061">
    <property type="entry name" value="THDP-binding"/>
</dbReference>
<dbReference type="GO" id="GO:0044281">
    <property type="term" value="P:small molecule metabolic process"/>
    <property type="evidence" value="ECO:0007669"/>
    <property type="project" value="UniProtKB-ARBA"/>
</dbReference>